<dbReference type="EMBL" id="JYDU01000013">
    <property type="protein sequence ID" value="KRX99589.1"/>
    <property type="molecule type" value="Genomic_DNA"/>
</dbReference>
<evidence type="ECO:0000313" key="1">
    <source>
        <dbReference type="EMBL" id="KRX99589.1"/>
    </source>
</evidence>
<dbReference type="Proteomes" id="UP000054805">
    <property type="component" value="Unassembled WGS sequence"/>
</dbReference>
<evidence type="ECO:0000313" key="5">
    <source>
        <dbReference type="Proteomes" id="UP000054815"/>
    </source>
</evidence>
<keyword evidence="4" id="KW-1185">Reference proteome</keyword>
<gene>
    <name evidence="3" type="ORF">T4B_14876</name>
    <name evidence="2" type="ORF">T4C_3052</name>
    <name evidence="1" type="ORF">T4E_11972</name>
</gene>
<evidence type="ECO:0000313" key="4">
    <source>
        <dbReference type="Proteomes" id="UP000054805"/>
    </source>
</evidence>
<evidence type="ECO:0000313" key="2">
    <source>
        <dbReference type="EMBL" id="KRZ26508.1"/>
    </source>
</evidence>
<organism evidence="2 6">
    <name type="scientific">Trichinella pseudospiralis</name>
    <name type="common">Parasitic roundworm</name>
    <dbReference type="NCBI Taxonomy" id="6337"/>
    <lineage>
        <taxon>Eukaryota</taxon>
        <taxon>Metazoa</taxon>
        <taxon>Ecdysozoa</taxon>
        <taxon>Nematoda</taxon>
        <taxon>Enoplea</taxon>
        <taxon>Dorylaimia</taxon>
        <taxon>Trichinellida</taxon>
        <taxon>Trichinellidae</taxon>
        <taxon>Trichinella</taxon>
    </lineage>
</organism>
<name>A0A0V1IV57_TRIPS</name>
<protein>
    <submittedName>
        <fullName evidence="2">Uncharacterized protein</fullName>
    </submittedName>
</protein>
<comment type="caution">
    <text evidence="2">The sequence shown here is derived from an EMBL/GenBank/DDBJ whole genome shotgun (WGS) entry which is preliminary data.</text>
</comment>
<proteinExistence type="predicted"/>
<sequence length="84" mass="10091">MKCNGRPSEQDGQLQRKRTSADSCHRFTGRYERADVDLWRCRAVKRRENTIKPLLYRYGDALTSHLYHRLIHQLPEANYRFNII</sequence>
<dbReference type="Proteomes" id="UP000054826">
    <property type="component" value="Unassembled WGS sequence"/>
</dbReference>
<dbReference type="Proteomes" id="UP000054815">
    <property type="component" value="Unassembled WGS sequence"/>
</dbReference>
<dbReference type="EMBL" id="JYDV01000179">
    <property type="protein sequence ID" value="KRZ26508.1"/>
    <property type="molecule type" value="Genomic_DNA"/>
</dbReference>
<reference evidence="4 5" key="1">
    <citation type="submission" date="2015-01" db="EMBL/GenBank/DDBJ databases">
        <title>Evolution of Trichinella species and genotypes.</title>
        <authorList>
            <person name="Korhonen P.K."/>
            <person name="Edoardo P."/>
            <person name="Giuseppe L.R."/>
            <person name="Gasser R.B."/>
        </authorList>
    </citation>
    <scope>NUCLEOTIDE SEQUENCE [LARGE SCALE GENOMIC DNA]</scope>
    <source>
        <strain evidence="1">ISS141</strain>
        <strain evidence="2">ISS176</strain>
        <strain evidence="3">ISS588</strain>
    </source>
</reference>
<dbReference type="EMBL" id="JYDS01000052">
    <property type="protein sequence ID" value="KRZ28891.1"/>
    <property type="molecule type" value="Genomic_DNA"/>
</dbReference>
<accession>A0A0V1IV57</accession>
<dbReference type="AlphaFoldDB" id="A0A0V1IV57"/>
<evidence type="ECO:0000313" key="6">
    <source>
        <dbReference type="Proteomes" id="UP000054826"/>
    </source>
</evidence>
<evidence type="ECO:0000313" key="3">
    <source>
        <dbReference type="EMBL" id="KRZ28891.1"/>
    </source>
</evidence>